<dbReference type="HOGENOM" id="CLU_1696843_0_0_1"/>
<name>C9SEA2_VERA1</name>
<dbReference type="Gene3D" id="2.60.120.200">
    <property type="match status" value="1"/>
</dbReference>
<gene>
    <name evidence="2" type="ORF">VDBG_02604</name>
</gene>
<dbReference type="SUPFAM" id="SSF49899">
    <property type="entry name" value="Concanavalin A-like lectins/glucanases"/>
    <property type="match status" value="1"/>
</dbReference>
<dbReference type="KEGG" id="val:VDBG_02604"/>
<dbReference type="AlphaFoldDB" id="C9SEA2"/>
<evidence type="ECO:0000313" key="3">
    <source>
        <dbReference type="Proteomes" id="UP000008698"/>
    </source>
</evidence>
<proteinExistence type="predicted"/>
<dbReference type="EMBL" id="DS985216">
    <property type="protein sequence ID" value="EEY16495.1"/>
    <property type="molecule type" value="Genomic_DNA"/>
</dbReference>
<keyword evidence="3" id="KW-1185">Reference proteome</keyword>
<evidence type="ECO:0008006" key="4">
    <source>
        <dbReference type="Google" id="ProtNLM"/>
    </source>
</evidence>
<evidence type="ECO:0000256" key="1">
    <source>
        <dbReference type="SAM" id="Phobius"/>
    </source>
</evidence>
<keyword evidence="1" id="KW-0812">Transmembrane</keyword>
<protein>
    <recommendedName>
        <fullName evidence="4">GH16 domain-containing protein</fullName>
    </recommendedName>
</protein>
<dbReference type="PANTHER" id="PTHR38121">
    <property type="entry name" value="GH16 DOMAIN-CONTAINING PROTEIN"/>
    <property type="match status" value="1"/>
</dbReference>
<dbReference type="InterPro" id="IPR013320">
    <property type="entry name" value="ConA-like_dom_sf"/>
</dbReference>
<accession>C9SEA2</accession>
<reference evidence="3" key="1">
    <citation type="journal article" date="2011" name="PLoS Pathog.">
        <title>Comparative genomics yields insights into niche adaptation of plant vascular wilt pathogens.</title>
        <authorList>
            <person name="Klosterman S.J."/>
            <person name="Subbarao K.V."/>
            <person name="Kang S."/>
            <person name="Veronese P."/>
            <person name="Gold S.E."/>
            <person name="Thomma B.P.H.J."/>
            <person name="Chen Z."/>
            <person name="Henrissat B."/>
            <person name="Lee Y.-H."/>
            <person name="Park J."/>
            <person name="Garcia-Pedrajas M.D."/>
            <person name="Barbara D.J."/>
            <person name="Anchieta A."/>
            <person name="de Jonge R."/>
            <person name="Santhanam P."/>
            <person name="Maruthachalam K."/>
            <person name="Atallah Z."/>
            <person name="Amyotte S.G."/>
            <person name="Paz Z."/>
            <person name="Inderbitzin P."/>
            <person name="Hayes R.J."/>
            <person name="Heiman D.I."/>
            <person name="Young S."/>
            <person name="Zeng Q."/>
            <person name="Engels R."/>
            <person name="Galagan J."/>
            <person name="Cuomo C.A."/>
            <person name="Dobinson K.F."/>
            <person name="Ma L.-J."/>
        </authorList>
    </citation>
    <scope>NUCLEOTIDE SEQUENCE [LARGE SCALE GENOMIC DNA]</scope>
    <source>
        <strain evidence="3">VaMs.102 / ATCC MYA-4576 / FGSC 10136</strain>
    </source>
</reference>
<dbReference type="RefSeq" id="XP_003006465.1">
    <property type="nucleotide sequence ID" value="XM_003006419.1"/>
</dbReference>
<keyword evidence="1" id="KW-0472">Membrane</keyword>
<organism evidence="3">
    <name type="scientific">Verticillium alfalfae (strain VaMs.102 / ATCC MYA-4576 / FGSC 10136)</name>
    <name type="common">Verticillium wilt of alfalfa</name>
    <name type="synonym">Verticillium albo-atrum</name>
    <dbReference type="NCBI Taxonomy" id="526221"/>
    <lineage>
        <taxon>Eukaryota</taxon>
        <taxon>Fungi</taxon>
        <taxon>Dikarya</taxon>
        <taxon>Ascomycota</taxon>
        <taxon>Pezizomycotina</taxon>
        <taxon>Sordariomycetes</taxon>
        <taxon>Hypocreomycetidae</taxon>
        <taxon>Glomerellales</taxon>
        <taxon>Plectosphaerellaceae</taxon>
        <taxon>Verticillium</taxon>
    </lineage>
</organism>
<dbReference type="PANTHER" id="PTHR38121:SF4">
    <property type="entry name" value="GH16 DOMAIN-CONTAINING PROTEIN-RELATED"/>
    <property type="match status" value="1"/>
</dbReference>
<dbReference type="CDD" id="cd00413">
    <property type="entry name" value="Glyco_hydrolase_16"/>
    <property type="match status" value="1"/>
</dbReference>
<dbReference type="OrthoDB" id="4388755at2759"/>
<dbReference type="eggNOG" id="ENOG502S0II">
    <property type="taxonomic scope" value="Eukaryota"/>
</dbReference>
<keyword evidence="1" id="KW-1133">Transmembrane helix</keyword>
<feature type="transmembrane region" description="Helical" evidence="1">
    <location>
        <begin position="136"/>
        <end position="154"/>
    </location>
</feature>
<evidence type="ECO:0000313" key="2">
    <source>
        <dbReference type="EMBL" id="EEY16495.1"/>
    </source>
</evidence>
<sequence length="155" mass="16993">MNWTPGQSTWFVNGAEVAGIKLQAPKDPSRILFIAWSDGGSWTGKMAVNDTAYLQIQWIEFVFNVTGTNDVNDRTRRLVPKPEGGPHSPPMRCDVDNGCKVVYSIDESGHVGETVMLWNGTIDGTRLATRHGLSTAFWLPALIVLTMALSSMSVL</sequence>
<dbReference type="Proteomes" id="UP000008698">
    <property type="component" value="Unassembled WGS sequence"/>
</dbReference>
<dbReference type="GeneID" id="9535679"/>